<dbReference type="Proteomes" id="UP001432322">
    <property type="component" value="Unassembled WGS sequence"/>
</dbReference>
<comment type="caution">
    <text evidence="1">The sequence shown here is derived from an EMBL/GenBank/DDBJ whole genome shotgun (WGS) entry which is preliminary data.</text>
</comment>
<dbReference type="EMBL" id="BTSY01000002">
    <property type="protein sequence ID" value="GMT13212.1"/>
    <property type="molecule type" value="Genomic_DNA"/>
</dbReference>
<proteinExistence type="predicted"/>
<protein>
    <submittedName>
        <fullName evidence="1">Uncharacterized protein</fullName>
    </submittedName>
</protein>
<evidence type="ECO:0000313" key="1">
    <source>
        <dbReference type="EMBL" id="GMT13212.1"/>
    </source>
</evidence>
<feature type="non-terminal residue" evidence="1">
    <location>
        <position position="68"/>
    </location>
</feature>
<keyword evidence="2" id="KW-1185">Reference proteome</keyword>
<gene>
    <name evidence="1" type="ORF">PFISCL1PPCAC_4509</name>
</gene>
<feature type="non-terminal residue" evidence="1">
    <location>
        <position position="1"/>
    </location>
</feature>
<accession>A0AAV5V4K9</accession>
<evidence type="ECO:0000313" key="2">
    <source>
        <dbReference type="Proteomes" id="UP001432322"/>
    </source>
</evidence>
<name>A0AAV5V4K9_9BILA</name>
<reference evidence="1" key="1">
    <citation type="submission" date="2023-10" db="EMBL/GenBank/DDBJ databases">
        <title>Genome assembly of Pristionchus species.</title>
        <authorList>
            <person name="Yoshida K."/>
            <person name="Sommer R.J."/>
        </authorList>
    </citation>
    <scope>NUCLEOTIDE SEQUENCE</scope>
    <source>
        <strain evidence="1">RS5133</strain>
    </source>
</reference>
<sequence>NSDLDEVSESSASTSMKSPAIEANNLCLSRLFAFFIRLYSQIVHSERNLPKSPIVMMASGAPNKAKMT</sequence>
<dbReference type="AlphaFoldDB" id="A0AAV5V4K9"/>
<organism evidence="1 2">
    <name type="scientific">Pristionchus fissidentatus</name>
    <dbReference type="NCBI Taxonomy" id="1538716"/>
    <lineage>
        <taxon>Eukaryota</taxon>
        <taxon>Metazoa</taxon>
        <taxon>Ecdysozoa</taxon>
        <taxon>Nematoda</taxon>
        <taxon>Chromadorea</taxon>
        <taxon>Rhabditida</taxon>
        <taxon>Rhabditina</taxon>
        <taxon>Diplogasteromorpha</taxon>
        <taxon>Diplogasteroidea</taxon>
        <taxon>Neodiplogasteridae</taxon>
        <taxon>Pristionchus</taxon>
    </lineage>
</organism>